<dbReference type="Proteomes" id="UP000036325">
    <property type="component" value="Unassembled WGS sequence"/>
</dbReference>
<comment type="caution">
    <text evidence="3">The sequence shown here is derived from an EMBL/GenBank/DDBJ whole genome shotgun (WGS) entry which is preliminary data.</text>
</comment>
<organism evidence="3 4">
    <name type="scientific">Pseudomonas weihenstephanensis</name>
    <dbReference type="NCBI Taxonomy" id="1608994"/>
    <lineage>
        <taxon>Bacteria</taxon>
        <taxon>Pseudomonadati</taxon>
        <taxon>Pseudomonadota</taxon>
        <taxon>Gammaproteobacteria</taxon>
        <taxon>Pseudomonadales</taxon>
        <taxon>Pseudomonadaceae</taxon>
        <taxon>Pseudomonas</taxon>
    </lineage>
</organism>
<keyword evidence="1" id="KW-0472">Membrane</keyword>
<evidence type="ECO:0000256" key="1">
    <source>
        <dbReference type="SAM" id="Phobius"/>
    </source>
</evidence>
<feature type="transmembrane region" description="Helical" evidence="1">
    <location>
        <begin position="81"/>
        <end position="103"/>
    </location>
</feature>
<feature type="signal peptide" evidence="2">
    <location>
        <begin position="1"/>
        <end position="24"/>
    </location>
</feature>
<reference evidence="3 4" key="1">
    <citation type="submission" date="2015-02" db="EMBL/GenBank/DDBJ databases">
        <title>Pseudomonas helleri sp. nov. and Pseudomonas weihenstephanensis sp. nov., isolated from raw cows milk.</title>
        <authorList>
            <person name="von Neubeck M."/>
            <person name="Huptas C."/>
            <person name="Wenning M."/>
            <person name="Scherer S."/>
        </authorList>
    </citation>
    <scope>NUCLEOTIDE SEQUENCE [LARGE SCALE GENOMIC DNA]</scope>
    <source>
        <strain evidence="3 4">DSM 29166</strain>
    </source>
</reference>
<evidence type="ECO:0000256" key="2">
    <source>
        <dbReference type="SAM" id="SignalP"/>
    </source>
</evidence>
<gene>
    <name evidence="3" type="ORF">TU86_08140</name>
</gene>
<dbReference type="PATRIC" id="fig|1608994.3.peg.2242"/>
<keyword evidence="2" id="KW-0732">Signal</keyword>
<feature type="transmembrane region" description="Helical" evidence="1">
    <location>
        <begin position="45"/>
        <end position="69"/>
    </location>
</feature>
<accession>A0A0J6IPP8</accession>
<dbReference type="PROSITE" id="PS51257">
    <property type="entry name" value="PROKAR_LIPOPROTEIN"/>
    <property type="match status" value="1"/>
</dbReference>
<feature type="chain" id="PRO_5005274692" description="Lipoprotein" evidence="2">
    <location>
        <begin position="25"/>
        <end position="138"/>
    </location>
</feature>
<dbReference type="EMBL" id="JYLF01000003">
    <property type="protein sequence ID" value="KMN13972.1"/>
    <property type="molecule type" value="Genomic_DNA"/>
</dbReference>
<protein>
    <recommendedName>
        <fullName evidence="5">Lipoprotein</fullName>
    </recommendedName>
</protein>
<name>A0A0J6IPP8_9PSED</name>
<dbReference type="AlphaFoldDB" id="A0A0J6IPP8"/>
<keyword evidence="1" id="KW-0812">Transmembrane</keyword>
<feature type="transmembrane region" description="Helical" evidence="1">
    <location>
        <begin position="109"/>
        <end position="130"/>
    </location>
</feature>
<evidence type="ECO:0008006" key="5">
    <source>
        <dbReference type="Google" id="ProtNLM"/>
    </source>
</evidence>
<dbReference type="RefSeq" id="WP_048363794.1">
    <property type="nucleotide sequence ID" value="NZ_JAAEBV010000002.1"/>
</dbReference>
<keyword evidence="1" id="KW-1133">Transmembrane helix</keyword>
<proteinExistence type="predicted"/>
<sequence length="138" mass="14825">MSRSKFLLASIVFFILACFSLHLASGDISENPSNVLETTGVPAPVIYVAIMLGVGLLAVLMAGVGVLISTQLSTSSYRLKIAVFIMFNSWLVLASLLGILIIAGYVLDTFFSVVGVVLYALVIGLVWVSVPRRVYILK</sequence>
<evidence type="ECO:0000313" key="4">
    <source>
        <dbReference type="Proteomes" id="UP000036325"/>
    </source>
</evidence>
<evidence type="ECO:0000313" key="3">
    <source>
        <dbReference type="EMBL" id="KMN13972.1"/>
    </source>
</evidence>